<dbReference type="PANTHER" id="PTHR44591:SF3">
    <property type="entry name" value="RESPONSE REGULATORY DOMAIN-CONTAINING PROTEIN"/>
    <property type="match status" value="1"/>
</dbReference>
<dbReference type="Proteomes" id="UP000070371">
    <property type="component" value="Chromosome"/>
</dbReference>
<accession>A0A126UX56</accession>
<dbReference type="KEGG" id="hat:RC74_03555"/>
<evidence type="ECO:0000259" key="3">
    <source>
        <dbReference type="PROSITE" id="PS50110"/>
    </source>
</evidence>
<dbReference type="PROSITE" id="PS50110">
    <property type="entry name" value="RESPONSE_REGULATORY"/>
    <property type="match status" value="1"/>
</dbReference>
<protein>
    <recommendedName>
        <fullName evidence="3">Response regulatory domain-containing protein</fullName>
    </recommendedName>
</protein>
<dbReference type="OrthoDB" id="9800897at2"/>
<dbReference type="InterPro" id="IPR011006">
    <property type="entry name" value="CheY-like_superfamily"/>
</dbReference>
<dbReference type="EMBL" id="CP014327">
    <property type="protein sequence ID" value="AML50467.1"/>
    <property type="molecule type" value="Genomic_DNA"/>
</dbReference>
<dbReference type="SUPFAM" id="SSF52172">
    <property type="entry name" value="CheY-like"/>
    <property type="match status" value="1"/>
</dbReference>
<dbReference type="STRING" id="1579316.RC74_03555"/>
<organism evidence="4 5">
    <name type="scientific">Falsihalocynthiibacter arcticus</name>
    <dbReference type="NCBI Taxonomy" id="1579316"/>
    <lineage>
        <taxon>Bacteria</taxon>
        <taxon>Pseudomonadati</taxon>
        <taxon>Pseudomonadota</taxon>
        <taxon>Alphaproteobacteria</taxon>
        <taxon>Rhodobacterales</taxon>
        <taxon>Roseobacteraceae</taxon>
        <taxon>Falsihalocynthiibacter</taxon>
    </lineage>
</organism>
<sequence>MRVLFVDDEADILELIEIAIDFEDDIHPVFAPSGLEAIELIQAEPFDVIVLDVMMPWPDGPEVLRIARSAENQNNAKIVMCTAKTSPEDEQELRALGADHVLHKPFKPLKLADYLRNL</sequence>
<evidence type="ECO:0000256" key="2">
    <source>
        <dbReference type="PROSITE-ProRule" id="PRU00169"/>
    </source>
</evidence>
<feature type="modified residue" description="4-aspartylphosphate" evidence="2">
    <location>
        <position position="52"/>
    </location>
</feature>
<dbReference type="PANTHER" id="PTHR44591">
    <property type="entry name" value="STRESS RESPONSE REGULATOR PROTEIN 1"/>
    <property type="match status" value="1"/>
</dbReference>
<evidence type="ECO:0000313" key="5">
    <source>
        <dbReference type="Proteomes" id="UP000070371"/>
    </source>
</evidence>
<proteinExistence type="predicted"/>
<dbReference type="InterPro" id="IPR001789">
    <property type="entry name" value="Sig_transdc_resp-reg_receiver"/>
</dbReference>
<keyword evidence="1 2" id="KW-0597">Phosphoprotein</keyword>
<dbReference type="AlphaFoldDB" id="A0A126UX56"/>
<dbReference type="RefSeq" id="WP_039003012.1">
    <property type="nucleotide sequence ID" value="NZ_CP014327.1"/>
</dbReference>
<dbReference type="SMART" id="SM00448">
    <property type="entry name" value="REC"/>
    <property type="match status" value="1"/>
</dbReference>
<evidence type="ECO:0000313" key="4">
    <source>
        <dbReference type="EMBL" id="AML50467.1"/>
    </source>
</evidence>
<dbReference type="InterPro" id="IPR050595">
    <property type="entry name" value="Bact_response_regulator"/>
</dbReference>
<dbReference type="GO" id="GO:0000160">
    <property type="term" value="P:phosphorelay signal transduction system"/>
    <property type="evidence" value="ECO:0007669"/>
    <property type="project" value="InterPro"/>
</dbReference>
<dbReference type="Gene3D" id="3.40.50.2300">
    <property type="match status" value="1"/>
</dbReference>
<evidence type="ECO:0000256" key="1">
    <source>
        <dbReference type="ARBA" id="ARBA00022553"/>
    </source>
</evidence>
<gene>
    <name evidence="4" type="ORF">RC74_03555</name>
</gene>
<reference evidence="4 5" key="1">
    <citation type="submission" date="2016-02" db="EMBL/GenBank/DDBJ databases">
        <title>Complete genome sequence of Halocynthiibacter arcticus PAMC 20958t from arctic marine sediment.</title>
        <authorList>
            <person name="Lee Y.M."/>
            <person name="Baek K."/>
            <person name="Lee H.K."/>
            <person name="Shin S.C."/>
        </authorList>
    </citation>
    <scope>NUCLEOTIDE SEQUENCE [LARGE SCALE GENOMIC DNA]</scope>
    <source>
        <strain evidence="4">PAMC 20958</strain>
    </source>
</reference>
<name>A0A126UX56_9RHOB</name>
<feature type="domain" description="Response regulatory" evidence="3">
    <location>
        <begin position="2"/>
        <end position="118"/>
    </location>
</feature>
<keyword evidence="5" id="KW-1185">Reference proteome</keyword>
<dbReference type="Pfam" id="PF00072">
    <property type="entry name" value="Response_reg"/>
    <property type="match status" value="1"/>
</dbReference>